<dbReference type="EMBL" id="AUPC02000166">
    <property type="protein sequence ID" value="POG67738.1"/>
    <property type="molecule type" value="Genomic_DNA"/>
</dbReference>
<sequence length="115" mass="12918">MGIYSPRVLIGLKDHDGPHHGGQLLSAHYWRTMVVLTMEDIIVRVLLEDHDGSSLWRTLSSAHYWRTMMVLTKDIIVRALLEDHDGPHYGGHYCPHIIGGPHYGGHHCPHIIGGS</sequence>
<proteinExistence type="predicted"/>
<dbReference type="Proteomes" id="UP000018888">
    <property type="component" value="Unassembled WGS sequence"/>
</dbReference>
<keyword evidence="2" id="KW-1185">Reference proteome</keyword>
<protein>
    <submittedName>
        <fullName evidence="1">Uncharacterized protein</fullName>
    </submittedName>
</protein>
<reference evidence="1 2" key="2">
    <citation type="journal article" date="2018" name="New Phytol.">
        <title>High intraspecific genome diversity in the model arbuscular mycorrhizal symbiont Rhizophagus irregularis.</title>
        <authorList>
            <person name="Chen E.C.H."/>
            <person name="Morin E."/>
            <person name="Beaudet D."/>
            <person name="Noel J."/>
            <person name="Yildirir G."/>
            <person name="Ndikumana S."/>
            <person name="Charron P."/>
            <person name="St-Onge C."/>
            <person name="Giorgi J."/>
            <person name="Kruger M."/>
            <person name="Marton T."/>
            <person name="Ropars J."/>
            <person name="Grigoriev I.V."/>
            <person name="Hainaut M."/>
            <person name="Henrissat B."/>
            <person name="Roux C."/>
            <person name="Martin F."/>
            <person name="Corradi N."/>
        </authorList>
    </citation>
    <scope>NUCLEOTIDE SEQUENCE [LARGE SCALE GENOMIC DNA]</scope>
    <source>
        <strain evidence="1 2">DAOM 197198</strain>
    </source>
</reference>
<dbReference type="AlphaFoldDB" id="A0A2P4PQR1"/>
<evidence type="ECO:0000313" key="1">
    <source>
        <dbReference type="EMBL" id="POG67738.1"/>
    </source>
</evidence>
<organism evidence="1 2">
    <name type="scientific">Rhizophagus irregularis (strain DAOM 181602 / DAOM 197198 / MUCL 43194)</name>
    <name type="common">Arbuscular mycorrhizal fungus</name>
    <name type="synonym">Glomus intraradices</name>
    <dbReference type="NCBI Taxonomy" id="747089"/>
    <lineage>
        <taxon>Eukaryota</taxon>
        <taxon>Fungi</taxon>
        <taxon>Fungi incertae sedis</taxon>
        <taxon>Mucoromycota</taxon>
        <taxon>Glomeromycotina</taxon>
        <taxon>Glomeromycetes</taxon>
        <taxon>Glomerales</taxon>
        <taxon>Glomeraceae</taxon>
        <taxon>Rhizophagus</taxon>
    </lineage>
</organism>
<name>A0A2P4PQR1_RHIID</name>
<gene>
    <name evidence="1" type="ORF">GLOIN_2v1481368</name>
</gene>
<comment type="caution">
    <text evidence="1">The sequence shown here is derived from an EMBL/GenBank/DDBJ whole genome shotgun (WGS) entry which is preliminary data.</text>
</comment>
<evidence type="ECO:0000313" key="2">
    <source>
        <dbReference type="Proteomes" id="UP000018888"/>
    </source>
</evidence>
<reference evidence="1 2" key="1">
    <citation type="journal article" date="2013" name="Proc. Natl. Acad. Sci. U.S.A.">
        <title>Genome of an arbuscular mycorrhizal fungus provides insight into the oldest plant symbiosis.</title>
        <authorList>
            <person name="Tisserant E."/>
            <person name="Malbreil M."/>
            <person name="Kuo A."/>
            <person name="Kohler A."/>
            <person name="Symeonidi A."/>
            <person name="Balestrini R."/>
            <person name="Charron P."/>
            <person name="Duensing N."/>
            <person name="Frei Dit Frey N."/>
            <person name="Gianinazzi-Pearson V."/>
            <person name="Gilbert L.B."/>
            <person name="Handa Y."/>
            <person name="Herr J.R."/>
            <person name="Hijri M."/>
            <person name="Koul R."/>
            <person name="Kawaguchi M."/>
            <person name="Krajinski F."/>
            <person name="Lammers P.J."/>
            <person name="Masclaux F.G."/>
            <person name="Murat C."/>
            <person name="Morin E."/>
            <person name="Ndikumana S."/>
            <person name="Pagni M."/>
            <person name="Petitpierre D."/>
            <person name="Requena N."/>
            <person name="Rosikiewicz P."/>
            <person name="Riley R."/>
            <person name="Saito K."/>
            <person name="San Clemente H."/>
            <person name="Shapiro H."/>
            <person name="van Tuinen D."/>
            <person name="Becard G."/>
            <person name="Bonfante P."/>
            <person name="Paszkowski U."/>
            <person name="Shachar-Hill Y.Y."/>
            <person name="Tuskan G.A."/>
            <person name="Young P.W."/>
            <person name="Sanders I.R."/>
            <person name="Henrissat B."/>
            <person name="Rensing S.A."/>
            <person name="Grigoriev I.V."/>
            <person name="Corradi N."/>
            <person name="Roux C."/>
            <person name="Martin F."/>
        </authorList>
    </citation>
    <scope>NUCLEOTIDE SEQUENCE [LARGE SCALE GENOMIC DNA]</scope>
    <source>
        <strain evidence="1 2">DAOM 197198</strain>
    </source>
</reference>
<accession>A0A2P4PQR1</accession>